<dbReference type="Pfam" id="PF06041">
    <property type="entry name" value="DUF924"/>
    <property type="match status" value="1"/>
</dbReference>
<dbReference type="SUPFAM" id="SSF48452">
    <property type="entry name" value="TPR-like"/>
    <property type="match status" value="1"/>
</dbReference>
<dbReference type="InterPro" id="IPR011990">
    <property type="entry name" value="TPR-like_helical_dom_sf"/>
</dbReference>
<gene>
    <name evidence="1" type="ORF">KHLLAP_LOCUS14643</name>
</gene>
<keyword evidence="2" id="KW-1185">Reference proteome</keyword>
<dbReference type="AlphaFoldDB" id="A0AAI8W0W2"/>
<reference evidence="1" key="1">
    <citation type="submission" date="2023-10" db="EMBL/GenBank/DDBJ databases">
        <authorList>
            <person name="Hackl T."/>
        </authorList>
    </citation>
    <scope>NUCLEOTIDE SEQUENCE</scope>
</reference>
<proteinExistence type="predicted"/>
<dbReference type="EMBL" id="CAUWAG010000020">
    <property type="protein sequence ID" value="CAJ2514175.1"/>
    <property type="molecule type" value="Genomic_DNA"/>
</dbReference>
<comment type="caution">
    <text evidence="1">The sequence shown here is derived from an EMBL/GenBank/DDBJ whole genome shotgun (WGS) entry which is preliminary data.</text>
</comment>
<dbReference type="Proteomes" id="UP001295740">
    <property type="component" value="Unassembled WGS sequence"/>
</dbReference>
<evidence type="ECO:0000313" key="2">
    <source>
        <dbReference type="Proteomes" id="UP001295740"/>
    </source>
</evidence>
<evidence type="ECO:0000313" key="1">
    <source>
        <dbReference type="EMBL" id="CAJ2514175.1"/>
    </source>
</evidence>
<name>A0AAI8W0W2_9PEZI</name>
<accession>A0AAI8W0W2</accession>
<protein>
    <submittedName>
        <fullName evidence="1">Uu.00g022940.m01.CDS01</fullName>
    </submittedName>
</protein>
<dbReference type="InterPro" id="IPR010323">
    <property type="entry name" value="DUF924"/>
</dbReference>
<sequence>MAPDLKALLTPALFTKMVETWIPYKKTDPIEDFDKCIQYMFFESATDNLKVRDKAWPALIALSELGLDNVPDTMSFLPLVESPDFPEQAFGLMLFLDQAPRLLLQGVDTRWTYAYFGEIALKFALQLEALPADLRPSAWARWKDFASMGYFVWVRLHFGAPIIHHEKMGEEAAAFTEETRSLIERHYGVHDPYRDQPEKRWDLYGFPNMLEAGGPKGPCSVADGCFWLMCLMDVHKPPLDKYGRYPYQNWRLGRVNTPEEDEWMDNAGMFRAPSDEVTKKIREDVEKGIWTPIGSGKE</sequence>
<organism evidence="1 2">
    <name type="scientific">Anthostomella pinea</name>
    <dbReference type="NCBI Taxonomy" id="933095"/>
    <lineage>
        <taxon>Eukaryota</taxon>
        <taxon>Fungi</taxon>
        <taxon>Dikarya</taxon>
        <taxon>Ascomycota</taxon>
        <taxon>Pezizomycotina</taxon>
        <taxon>Sordariomycetes</taxon>
        <taxon>Xylariomycetidae</taxon>
        <taxon>Xylariales</taxon>
        <taxon>Xylariaceae</taxon>
        <taxon>Anthostomella</taxon>
    </lineage>
</organism>
<dbReference type="Gene3D" id="1.25.40.10">
    <property type="entry name" value="Tetratricopeptide repeat domain"/>
    <property type="match status" value="1"/>
</dbReference>